<protein>
    <submittedName>
        <fullName evidence="1">Uncharacterized protein</fullName>
    </submittedName>
</protein>
<evidence type="ECO:0000313" key="1">
    <source>
        <dbReference type="EMBL" id="VDN62110.1"/>
    </source>
</evidence>
<accession>A0A653B0C9</accession>
<dbReference type="Pfam" id="PF24175">
    <property type="entry name" value="SU10_adaptor"/>
    <property type="match status" value="1"/>
</dbReference>
<proteinExistence type="predicted"/>
<dbReference type="InterPro" id="IPR056209">
    <property type="entry name" value="SU10_adaptor"/>
</dbReference>
<dbReference type="EMBL" id="LR130779">
    <property type="protein sequence ID" value="VDN62110.1"/>
    <property type="molecule type" value="Genomic_DNA"/>
</dbReference>
<dbReference type="AlphaFoldDB" id="A0A653B0C9"/>
<sequence length="218" mass="25016">MNLDELTKDFRVTTQDKVEPYLFERSDVARWLIEAEQEACIRGRLLHDSGFEVDIAAGETVYPLSQSLYEIDHLGLLEAGSTERCPVKLVSREWLDDNQPGWRDRTDIPRFAIQSDTSIRLVPTPRLGGTLKLEGYRLPLRGLSTDKTSKPEINQAHHRHLVNWALYRAFSMPDSETLDLGRAEAALAAFTNYFGDRPDSDLRRITRQDVEHHNKAWV</sequence>
<name>A0A653B0C9_ECTOL</name>
<reference evidence="1" key="1">
    <citation type="submission" date="2018-11" db="EMBL/GenBank/DDBJ databases">
        <authorList>
            <consortium name="Genoscope - CEA"/>
            <person name="William W."/>
        </authorList>
    </citation>
    <scope>NUCLEOTIDE SEQUENCE [LARGE SCALE GENOMIC DNA]</scope>
    <source>
        <strain evidence="1">T9AD</strain>
    </source>
</reference>
<organism evidence="1">
    <name type="scientific">Ectopseudomonas oleovorans</name>
    <name type="common">Pseudomonas oleovorans</name>
    <dbReference type="NCBI Taxonomy" id="301"/>
    <lineage>
        <taxon>Bacteria</taxon>
        <taxon>Pseudomonadati</taxon>
        <taxon>Pseudomonadota</taxon>
        <taxon>Gammaproteobacteria</taxon>
        <taxon>Pseudomonadales</taxon>
        <taxon>Pseudomonadaceae</taxon>
        <taxon>Ectopseudomonas</taxon>
    </lineage>
</organism>
<gene>
    <name evidence="1" type="ORF">POT9AD_1119</name>
</gene>
<dbReference type="OrthoDB" id="6880023at2"/>